<proteinExistence type="predicted"/>
<dbReference type="Proteomes" id="UP001158050">
    <property type="component" value="Unassembled WGS sequence"/>
</dbReference>
<evidence type="ECO:0000313" key="2">
    <source>
        <dbReference type="Proteomes" id="UP001158050"/>
    </source>
</evidence>
<dbReference type="RefSeq" id="WP_283417280.1">
    <property type="nucleotide sequence ID" value="NZ_FXUO01000006.1"/>
</dbReference>
<name>A0ABY1R3Y9_9FLAO</name>
<keyword evidence="2" id="KW-1185">Reference proteome</keyword>
<evidence type="ECO:0000313" key="1">
    <source>
        <dbReference type="EMBL" id="SMP94695.1"/>
    </source>
</evidence>
<reference evidence="1 2" key="1">
    <citation type="submission" date="2017-05" db="EMBL/GenBank/DDBJ databases">
        <authorList>
            <person name="Varghese N."/>
            <person name="Submissions S."/>
        </authorList>
    </citation>
    <scope>NUCLEOTIDE SEQUENCE [LARGE SCALE GENOMIC DNA]</scope>
    <source>
        <strain evidence="1 2">DSM 18015</strain>
    </source>
</reference>
<dbReference type="EMBL" id="FXUO01000006">
    <property type="protein sequence ID" value="SMP94695.1"/>
    <property type="molecule type" value="Genomic_DNA"/>
</dbReference>
<sequence length="269" mass="28615">MKFQLQKKSSNAGLPSKKRGNVRAVLNRDIKTWPPISADGTTYEGNFEFYESDDLGEIYLTASTQALTGEPGGNPDGMGSKNKFVGEHPGTSREAMAFIKKYANEGFILFIGGCGSTEYKVIGSQCDPVKLSPSIKDDKDGNITTLTFEQEQLNDDYVMYYYGNLPTTAPYAVTGSSFAATKENGQVYQLAANADGDSIAVTSSDLDADTIITLIGGGGTDPLVLSNSTAGAVGYLTKNGSAWTGLSGSRINLKVVKADKTYLVEASRS</sequence>
<gene>
    <name evidence="1" type="ORF">SAMN05421679_10695</name>
</gene>
<evidence type="ECO:0008006" key="3">
    <source>
        <dbReference type="Google" id="ProtNLM"/>
    </source>
</evidence>
<accession>A0ABY1R3Y9</accession>
<comment type="caution">
    <text evidence="1">The sequence shown here is derived from an EMBL/GenBank/DDBJ whole genome shotgun (WGS) entry which is preliminary data.</text>
</comment>
<organism evidence="1 2">
    <name type="scientific">Epilithonimonas pallida</name>
    <dbReference type="NCBI Taxonomy" id="373671"/>
    <lineage>
        <taxon>Bacteria</taxon>
        <taxon>Pseudomonadati</taxon>
        <taxon>Bacteroidota</taxon>
        <taxon>Flavobacteriia</taxon>
        <taxon>Flavobacteriales</taxon>
        <taxon>Weeksellaceae</taxon>
        <taxon>Chryseobacterium group</taxon>
        <taxon>Epilithonimonas</taxon>
    </lineage>
</organism>
<protein>
    <recommendedName>
        <fullName evidence="3">Major tropism determinant N-terminal domain-containing protein</fullName>
    </recommendedName>
</protein>